<dbReference type="InterPro" id="IPR002758">
    <property type="entry name" value="Cation_antiport_E"/>
</dbReference>
<dbReference type="PANTHER" id="PTHR34584:SF1">
    <property type="entry name" value="NA(+)_H(+) ANTIPORTER SUBUNIT E1"/>
    <property type="match status" value="1"/>
</dbReference>
<dbReference type="EMBL" id="JBHMDM010000004">
    <property type="protein sequence ID" value="MFB9377170.1"/>
    <property type="molecule type" value="Genomic_DNA"/>
</dbReference>
<evidence type="ECO:0000256" key="7">
    <source>
        <dbReference type="SAM" id="MobiDB-lite"/>
    </source>
</evidence>
<dbReference type="PANTHER" id="PTHR34584">
    <property type="entry name" value="NA(+)/H(+) ANTIPORTER SUBUNIT E1"/>
    <property type="match status" value="1"/>
</dbReference>
<sequence length="238" mass="26068">MASTPDENGRPHAHEGHVDDGQVDEVRLRARLRPAIPWRERISIPVLVWLVLLWQMLWGDLSVANTLSGLALGLLVMIVLPLPRVTFGIRFRPLRILALLGHFVVDLVAASAQVAWLAVRPGRQPRNAVVRIPLHSESDLFVAMTAELTSLVPGSLIIEIGTPSANGQGSLYVHALGVDTPEGRQDVRRTVLTLERRIMRTFAEPAALAEYERRAAADGSAAVCDAPEQAGDRRKEVV</sequence>
<feature type="region of interest" description="Disordered" evidence="7">
    <location>
        <begin position="219"/>
        <end position="238"/>
    </location>
</feature>
<evidence type="ECO:0000256" key="2">
    <source>
        <dbReference type="ARBA" id="ARBA00006228"/>
    </source>
</evidence>
<evidence type="ECO:0000256" key="1">
    <source>
        <dbReference type="ARBA" id="ARBA00004651"/>
    </source>
</evidence>
<evidence type="ECO:0000256" key="6">
    <source>
        <dbReference type="ARBA" id="ARBA00023136"/>
    </source>
</evidence>
<keyword evidence="5 8" id="KW-1133">Transmembrane helix</keyword>
<evidence type="ECO:0000313" key="9">
    <source>
        <dbReference type="EMBL" id="MFB9377170.1"/>
    </source>
</evidence>
<comment type="similarity">
    <text evidence="2">Belongs to the CPA3 antiporters (TC 2.A.63) subunit E family.</text>
</comment>
<feature type="transmembrane region" description="Helical" evidence="8">
    <location>
        <begin position="94"/>
        <end position="119"/>
    </location>
</feature>
<proteinExistence type="inferred from homology"/>
<comment type="caution">
    <text evidence="9">The sequence shown here is derived from an EMBL/GenBank/DDBJ whole genome shotgun (WGS) entry which is preliminary data.</text>
</comment>
<evidence type="ECO:0000256" key="4">
    <source>
        <dbReference type="ARBA" id="ARBA00022692"/>
    </source>
</evidence>
<reference evidence="9 10" key="1">
    <citation type="submission" date="2024-09" db="EMBL/GenBank/DDBJ databases">
        <authorList>
            <person name="Sun Q."/>
            <person name="Mori K."/>
        </authorList>
    </citation>
    <scope>NUCLEOTIDE SEQUENCE [LARGE SCALE GENOMIC DNA]</scope>
    <source>
        <strain evidence="9 10">TISTR 1856</strain>
    </source>
</reference>
<dbReference type="NCBIfam" id="NF006521">
    <property type="entry name" value="PRK08965.1-5"/>
    <property type="match status" value="1"/>
</dbReference>
<dbReference type="Proteomes" id="UP001589748">
    <property type="component" value="Unassembled WGS sequence"/>
</dbReference>
<comment type="subcellular location">
    <subcellularLocation>
        <location evidence="1">Cell membrane</location>
        <topology evidence="1">Multi-pass membrane protein</topology>
    </subcellularLocation>
</comment>
<name>A0ABV5LSW3_9ACTN</name>
<dbReference type="Pfam" id="PF01899">
    <property type="entry name" value="MNHE"/>
    <property type="match status" value="1"/>
</dbReference>
<gene>
    <name evidence="9" type="ORF">ACFFVI_09320</name>
</gene>
<dbReference type="RefSeq" id="WP_380134976.1">
    <property type="nucleotide sequence ID" value="NZ_JBHLUI010000003.1"/>
</dbReference>
<keyword evidence="3" id="KW-1003">Cell membrane</keyword>
<accession>A0ABV5LSW3</accession>
<protein>
    <submittedName>
        <fullName evidence="9">Na+/H+ antiporter subunit E</fullName>
    </submittedName>
</protein>
<keyword evidence="10" id="KW-1185">Reference proteome</keyword>
<evidence type="ECO:0000256" key="8">
    <source>
        <dbReference type="SAM" id="Phobius"/>
    </source>
</evidence>
<keyword evidence="6 8" id="KW-0472">Membrane</keyword>
<evidence type="ECO:0000256" key="3">
    <source>
        <dbReference type="ARBA" id="ARBA00022475"/>
    </source>
</evidence>
<keyword evidence="4 8" id="KW-0812">Transmembrane</keyword>
<feature type="transmembrane region" description="Helical" evidence="8">
    <location>
        <begin position="63"/>
        <end position="82"/>
    </location>
</feature>
<organism evidence="9 10">
    <name type="scientific">Kineococcus gynurae</name>
    <dbReference type="NCBI Taxonomy" id="452979"/>
    <lineage>
        <taxon>Bacteria</taxon>
        <taxon>Bacillati</taxon>
        <taxon>Actinomycetota</taxon>
        <taxon>Actinomycetes</taxon>
        <taxon>Kineosporiales</taxon>
        <taxon>Kineosporiaceae</taxon>
        <taxon>Kineococcus</taxon>
    </lineage>
</organism>
<evidence type="ECO:0000256" key="5">
    <source>
        <dbReference type="ARBA" id="ARBA00022989"/>
    </source>
</evidence>
<evidence type="ECO:0000313" key="10">
    <source>
        <dbReference type="Proteomes" id="UP001589748"/>
    </source>
</evidence>